<protein>
    <submittedName>
        <fullName evidence="2">Uncharacterized protein</fullName>
    </submittedName>
</protein>
<keyword evidence="1" id="KW-0732">Signal</keyword>
<organism evidence="2 3">
    <name type="scientific">Pseudozyma flocculosa</name>
    <dbReference type="NCBI Taxonomy" id="84751"/>
    <lineage>
        <taxon>Eukaryota</taxon>
        <taxon>Fungi</taxon>
        <taxon>Dikarya</taxon>
        <taxon>Basidiomycota</taxon>
        <taxon>Ustilaginomycotina</taxon>
        <taxon>Ustilaginomycetes</taxon>
        <taxon>Ustilaginales</taxon>
        <taxon>Ustilaginaceae</taxon>
        <taxon>Pseudozyma</taxon>
    </lineage>
</organism>
<evidence type="ECO:0000313" key="2">
    <source>
        <dbReference type="EMBL" id="SPO35576.1"/>
    </source>
</evidence>
<accession>A0A5C3EVN1</accession>
<feature type="signal peptide" evidence="1">
    <location>
        <begin position="1"/>
        <end position="20"/>
    </location>
</feature>
<dbReference type="AlphaFoldDB" id="A0A5C3EVN1"/>
<evidence type="ECO:0000313" key="3">
    <source>
        <dbReference type="Proteomes" id="UP000323386"/>
    </source>
</evidence>
<dbReference type="Proteomes" id="UP000323386">
    <property type="component" value="Unassembled WGS sequence"/>
</dbReference>
<reference evidence="2 3" key="1">
    <citation type="submission" date="2018-03" db="EMBL/GenBank/DDBJ databases">
        <authorList>
            <person name="Guldener U."/>
        </authorList>
    </citation>
    <scope>NUCLEOTIDE SEQUENCE [LARGE SCALE GENOMIC DNA]</scope>
    <source>
        <strain evidence="2 3">DAOM196992</strain>
    </source>
</reference>
<name>A0A5C3EVN1_9BASI</name>
<feature type="chain" id="PRO_5022819981" evidence="1">
    <location>
        <begin position="21"/>
        <end position="93"/>
    </location>
</feature>
<keyword evidence="3" id="KW-1185">Reference proteome</keyword>
<evidence type="ECO:0000256" key="1">
    <source>
        <dbReference type="SAM" id="SignalP"/>
    </source>
</evidence>
<proteinExistence type="predicted"/>
<gene>
    <name evidence="2" type="ORF">PSFLO_01047</name>
</gene>
<dbReference type="EMBL" id="OOIP01000002">
    <property type="protein sequence ID" value="SPO35576.1"/>
    <property type="molecule type" value="Genomic_DNA"/>
</dbReference>
<sequence>MKLLLPAIAALFCLAYAADAARHNLFFTRPNASGKQKVCNVLQGGERGRGVFANFDCWPNPKHIQAPHCSLDERRFCNICRQLNSDCLDYPPS</sequence>